<dbReference type="RefSeq" id="WP_014828456.1">
    <property type="nucleotide sequence ID" value="NC_018068.1"/>
</dbReference>
<evidence type="ECO:0000313" key="2">
    <source>
        <dbReference type="EMBL" id="AFM42468.1"/>
    </source>
</evidence>
<sequence>MKIITIKKKTQMIALAVFVVLGTCSLVNGTQVLPANKQLAANLVMSRNFRHKHLPMPEYQQPQTQSSNAVANLPANTQGSNNWAGYINTPDAGKSYTSVSGTWTVPNISASQDDAVAAQWIGLGGVSSNDLLQMGTVEEIENGQPVAKIFWEQLPSTAQNVMTVPIGSTINASISPSADSSSTWNLTFTVNGQSPAQTIPPVTLDSDYAQGIGTSAEWISEDPSNQNGQLYPLANMGSVSYQAATVNGQPFDSIGNVQPLALVSKTGNVLIAPSEIGSDEKSFATNVISSNTNTGTTSRYRQSRGPQYPSSWIHVSIIQGSQGDNFTWTWEF</sequence>
<dbReference type="GO" id="GO:0006508">
    <property type="term" value="P:proteolysis"/>
    <property type="evidence" value="ECO:0007669"/>
    <property type="project" value="InterPro"/>
</dbReference>
<dbReference type="HOGENOM" id="CLU_865210_0_0_9"/>
<dbReference type="eggNOG" id="ENOG50335JC">
    <property type="taxonomic scope" value="Bacteria"/>
</dbReference>
<dbReference type="PANTHER" id="PTHR37536:SF1">
    <property type="entry name" value="ASPERGILLOPEPSIN, PUTAITVE (AFU_ORTHOLOGUE AFUA_7G01200)"/>
    <property type="match status" value="1"/>
</dbReference>
<organism evidence="2 3">
    <name type="scientific">Desulfosporosinus acidiphilus (strain DSM 22704 / JCM 16185 / SJ4)</name>
    <dbReference type="NCBI Taxonomy" id="646529"/>
    <lineage>
        <taxon>Bacteria</taxon>
        <taxon>Bacillati</taxon>
        <taxon>Bacillota</taxon>
        <taxon>Clostridia</taxon>
        <taxon>Eubacteriales</taxon>
        <taxon>Desulfitobacteriaceae</taxon>
        <taxon>Desulfosporosinus</taxon>
    </lineage>
</organism>
<evidence type="ECO:0000256" key="1">
    <source>
        <dbReference type="SAM" id="SignalP"/>
    </source>
</evidence>
<accession>I4D9J4</accession>
<dbReference type="InterPro" id="IPR038656">
    <property type="entry name" value="Peptidase_G1_sf"/>
</dbReference>
<dbReference type="SUPFAM" id="SSF49899">
    <property type="entry name" value="Concanavalin A-like lectins/glucanases"/>
    <property type="match status" value="1"/>
</dbReference>
<dbReference type="Gene3D" id="2.60.120.700">
    <property type="entry name" value="Peptidase G1"/>
    <property type="match status" value="1"/>
</dbReference>
<dbReference type="Proteomes" id="UP000002892">
    <property type="component" value="Chromosome"/>
</dbReference>
<dbReference type="STRING" id="646529.Desaci_3587"/>
<dbReference type="EMBL" id="CP003639">
    <property type="protein sequence ID" value="AFM42468.1"/>
    <property type="molecule type" value="Genomic_DNA"/>
</dbReference>
<protein>
    <submittedName>
        <fullName evidence="2">Peptidase A4 family</fullName>
    </submittedName>
</protein>
<evidence type="ECO:0000313" key="3">
    <source>
        <dbReference type="Proteomes" id="UP000002892"/>
    </source>
</evidence>
<dbReference type="CDD" id="cd13426">
    <property type="entry name" value="Peptidase_G1"/>
    <property type="match status" value="1"/>
</dbReference>
<keyword evidence="3" id="KW-1185">Reference proteome</keyword>
<dbReference type="InterPro" id="IPR013320">
    <property type="entry name" value="ConA-like_dom_sf"/>
</dbReference>
<dbReference type="AlphaFoldDB" id="I4D9J4"/>
<reference evidence="2 3" key="1">
    <citation type="journal article" date="2012" name="J. Bacteriol.">
        <title>Complete genome sequences of Desulfosporosinus orientis DSM765T, Desulfosporosinus youngiae DSM17734T, Desulfosporosinus meridiei DSM13257T, and Desulfosporosinus acidiphilus DSM22704T.</title>
        <authorList>
            <person name="Pester M."/>
            <person name="Brambilla E."/>
            <person name="Alazard D."/>
            <person name="Rattei T."/>
            <person name="Weinmaier T."/>
            <person name="Han J."/>
            <person name="Lucas S."/>
            <person name="Lapidus A."/>
            <person name="Cheng J.F."/>
            <person name="Goodwin L."/>
            <person name="Pitluck S."/>
            <person name="Peters L."/>
            <person name="Ovchinnikova G."/>
            <person name="Teshima H."/>
            <person name="Detter J.C."/>
            <person name="Han C.S."/>
            <person name="Tapia R."/>
            <person name="Land M.L."/>
            <person name="Hauser L."/>
            <person name="Kyrpides N.C."/>
            <person name="Ivanova N.N."/>
            <person name="Pagani I."/>
            <person name="Huntmann M."/>
            <person name="Wei C.L."/>
            <person name="Davenport K.W."/>
            <person name="Daligault H."/>
            <person name="Chain P.S."/>
            <person name="Chen A."/>
            <person name="Mavromatis K."/>
            <person name="Markowitz V."/>
            <person name="Szeto E."/>
            <person name="Mikhailova N."/>
            <person name="Pati A."/>
            <person name="Wagner M."/>
            <person name="Woyke T."/>
            <person name="Ollivier B."/>
            <person name="Klenk H.P."/>
            <person name="Spring S."/>
            <person name="Loy A."/>
        </authorList>
    </citation>
    <scope>NUCLEOTIDE SEQUENCE [LARGE SCALE GENOMIC DNA]</scope>
    <source>
        <strain evidence="3">DSM 22704 / JCM 16185 / SJ4</strain>
    </source>
</reference>
<feature type="signal peptide" evidence="1">
    <location>
        <begin position="1"/>
        <end position="29"/>
    </location>
</feature>
<proteinExistence type="predicted"/>
<dbReference type="GO" id="GO:0070007">
    <property type="term" value="F:glutamic-type endopeptidase activity"/>
    <property type="evidence" value="ECO:0007669"/>
    <property type="project" value="InterPro"/>
</dbReference>
<gene>
    <name evidence="2" type="ordered locus">Desaci_3587</name>
</gene>
<dbReference type="PANTHER" id="PTHR37536">
    <property type="entry name" value="PUTATIVE (AFU_ORTHOLOGUE AFUA_3G02970)-RELATED"/>
    <property type="match status" value="1"/>
</dbReference>
<feature type="chain" id="PRO_5038805425" evidence="1">
    <location>
        <begin position="30"/>
        <end position="332"/>
    </location>
</feature>
<dbReference type="InterPro" id="IPR000250">
    <property type="entry name" value="Peptidase_G1"/>
</dbReference>
<dbReference type="KEGG" id="dai:Desaci_3587"/>
<keyword evidence="1" id="KW-0732">Signal</keyword>
<dbReference type="Pfam" id="PF01828">
    <property type="entry name" value="Peptidase_A4"/>
    <property type="match status" value="1"/>
</dbReference>
<name>I4D9J4_DESAJ</name>